<sequence length="108" mass="11560">MLAGATSKARMGDDIKMISNPEAAAVDAFETLMDEDVEEHFKVNRGDNVLVCHSSMTAADATTYAVGKSKDSLEEAVAGEGNQSGANVIDEALERQMTRKFGSNFTKL</sequence>
<name>A0A6A6DNH9_9PEZI</name>
<reference evidence="1" key="1">
    <citation type="journal article" date="2020" name="Stud. Mycol.">
        <title>101 Dothideomycetes genomes: a test case for predicting lifestyles and emergence of pathogens.</title>
        <authorList>
            <person name="Haridas S."/>
            <person name="Albert R."/>
            <person name="Binder M."/>
            <person name="Bloem J."/>
            <person name="Labutti K."/>
            <person name="Salamov A."/>
            <person name="Andreopoulos B."/>
            <person name="Baker S."/>
            <person name="Barry K."/>
            <person name="Bills G."/>
            <person name="Bluhm B."/>
            <person name="Cannon C."/>
            <person name="Castanera R."/>
            <person name="Culley D."/>
            <person name="Daum C."/>
            <person name="Ezra D."/>
            <person name="Gonzalez J."/>
            <person name="Henrissat B."/>
            <person name="Kuo A."/>
            <person name="Liang C."/>
            <person name="Lipzen A."/>
            <person name="Lutzoni F."/>
            <person name="Magnuson J."/>
            <person name="Mondo S."/>
            <person name="Nolan M."/>
            <person name="Ohm R."/>
            <person name="Pangilinan J."/>
            <person name="Park H.-J."/>
            <person name="Ramirez L."/>
            <person name="Alfaro M."/>
            <person name="Sun H."/>
            <person name="Tritt A."/>
            <person name="Yoshinaga Y."/>
            <person name="Zwiers L.-H."/>
            <person name="Turgeon B."/>
            <person name="Goodwin S."/>
            <person name="Spatafora J."/>
            <person name="Crous P."/>
            <person name="Grigoriev I."/>
        </authorList>
    </citation>
    <scope>NUCLEOTIDE SEQUENCE</scope>
    <source>
        <strain evidence="1">CBS 207.26</strain>
    </source>
</reference>
<proteinExistence type="predicted"/>
<dbReference type="Proteomes" id="UP000800200">
    <property type="component" value="Unassembled WGS sequence"/>
</dbReference>
<keyword evidence="2" id="KW-1185">Reference proteome</keyword>
<dbReference type="EMBL" id="ML994657">
    <property type="protein sequence ID" value="KAF2180595.1"/>
    <property type="molecule type" value="Genomic_DNA"/>
</dbReference>
<dbReference type="OrthoDB" id="2963168at2759"/>
<organism evidence="1 2">
    <name type="scientific">Zopfia rhizophila CBS 207.26</name>
    <dbReference type="NCBI Taxonomy" id="1314779"/>
    <lineage>
        <taxon>Eukaryota</taxon>
        <taxon>Fungi</taxon>
        <taxon>Dikarya</taxon>
        <taxon>Ascomycota</taxon>
        <taxon>Pezizomycotina</taxon>
        <taxon>Dothideomycetes</taxon>
        <taxon>Dothideomycetes incertae sedis</taxon>
        <taxon>Zopfiaceae</taxon>
        <taxon>Zopfia</taxon>
    </lineage>
</organism>
<accession>A0A6A6DNH9</accession>
<protein>
    <submittedName>
        <fullName evidence="1">Uncharacterized protein</fullName>
    </submittedName>
</protein>
<evidence type="ECO:0000313" key="2">
    <source>
        <dbReference type="Proteomes" id="UP000800200"/>
    </source>
</evidence>
<evidence type="ECO:0000313" key="1">
    <source>
        <dbReference type="EMBL" id="KAF2180595.1"/>
    </source>
</evidence>
<dbReference type="AlphaFoldDB" id="A0A6A6DNH9"/>
<gene>
    <name evidence="1" type="ORF">K469DRAFT_692786</name>
</gene>